<comment type="similarity">
    <text evidence="1 3">Belongs to the short-chain dehydrogenases/reductases (SDR) family.</text>
</comment>
<feature type="signal peptide" evidence="4">
    <location>
        <begin position="1"/>
        <end position="18"/>
    </location>
</feature>
<dbReference type="Proteomes" id="UP001360560">
    <property type="component" value="Unassembled WGS sequence"/>
</dbReference>
<reference evidence="5 6" key="1">
    <citation type="journal article" date="2023" name="Elife">
        <title>Identification of key yeast species and microbe-microbe interactions impacting larval growth of Drosophila in the wild.</title>
        <authorList>
            <person name="Mure A."/>
            <person name="Sugiura Y."/>
            <person name="Maeda R."/>
            <person name="Honda K."/>
            <person name="Sakurai N."/>
            <person name="Takahashi Y."/>
            <person name="Watada M."/>
            <person name="Katoh T."/>
            <person name="Gotoh A."/>
            <person name="Gotoh Y."/>
            <person name="Taniguchi I."/>
            <person name="Nakamura K."/>
            <person name="Hayashi T."/>
            <person name="Katayama T."/>
            <person name="Uemura T."/>
            <person name="Hattori Y."/>
        </authorList>
    </citation>
    <scope>NUCLEOTIDE SEQUENCE [LARGE SCALE GENOMIC DNA]</scope>
    <source>
        <strain evidence="5 6">SC-9</strain>
    </source>
</reference>
<evidence type="ECO:0000256" key="3">
    <source>
        <dbReference type="RuleBase" id="RU000363"/>
    </source>
</evidence>
<name>A0AAV5QQ38_9ASCO</name>
<organism evidence="5 6">
    <name type="scientific">Saccharomycopsis crataegensis</name>
    <dbReference type="NCBI Taxonomy" id="43959"/>
    <lineage>
        <taxon>Eukaryota</taxon>
        <taxon>Fungi</taxon>
        <taxon>Dikarya</taxon>
        <taxon>Ascomycota</taxon>
        <taxon>Saccharomycotina</taxon>
        <taxon>Saccharomycetes</taxon>
        <taxon>Saccharomycopsidaceae</taxon>
        <taxon>Saccharomycopsis</taxon>
    </lineage>
</organism>
<evidence type="ECO:0000256" key="2">
    <source>
        <dbReference type="ARBA" id="ARBA00023002"/>
    </source>
</evidence>
<dbReference type="Gene3D" id="3.40.50.720">
    <property type="entry name" value="NAD(P)-binding Rossmann-like Domain"/>
    <property type="match status" value="1"/>
</dbReference>
<dbReference type="PANTHER" id="PTHR43976:SF16">
    <property type="entry name" value="SHORT-CHAIN DEHYDROGENASE_REDUCTASE FAMILY PROTEIN"/>
    <property type="match status" value="1"/>
</dbReference>
<gene>
    <name evidence="5" type="ORF">DASC09_041610</name>
</gene>
<dbReference type="PANTHER" id="PTHR43976">
    <property type="entry name" value="SHORT CHAIN DEHYDROGENASE"/>
    <property type="match status" value="1"/>
</dbReference>
<accession>A0AAV5QQ38</accession>
<keyword evidence="6" id="KW-1185">Reference proteome</keyword>
<evidence type="ECO:0000313" key="6">
    <source>
        <dbReference type="Proteomes" id="UP001360560"/>
    </source>
</evidence>
<dbReference type="InterPro" id="IPR002347">
    <property type="entry name" value="SDR_fam"/>
</dbReference>
<evidence type="ECO:0000256" key="1">
    <source>
        <dbReference type="ARBA" id="ARBA00006484"/>
    </source>
</evidence>
<dbReference type="GeneID" id="90074811"/>
<dbReference type="AlphaFoldDB" id="A0AAV5QQ38"/>
<dbReference type="GO" id="GO:0016491">
    <property type="term" value="F:oxidoreductase activity"/>
    <property type="evidence" value="ECO:0007669"/>
    <property type="project" value="UniProtKB-KW"/>
</dbReference>
<dbReference type="EMBL" id="BTFZ01000011">
    <property type="protein sequence ID" value="GMM36836.1"/>
    <property type="molecule type" value="Genomic_DNA"/>
</dbReference>
<dbReference type="PRINTS" id="PR00080">
    <property type="entry name" value="SDRFAMILY"/>
</dbReference>
<comment type="caution">
    <text evidence="5">The sequence shown here is derived from an EMBL/GenBank/DDBJ whole genome shotgun (WGS) entry which is preliminary data.</text>
</comment>
<proteinExistence type="inferred from homology"/>
<evidence type="ECO:0000313" key="5">
    <source>
        <dbReference type="EMBL" id="GMM36836.1"/>
    </source>
</evidence>
<dbReference type="SUPFAM" id="SSF51735">
    <property type="entry name" value="NAD(P)-binding Rossmann-fold domains"/>
    <property type="match status" value="1"/>
</dbReference>
<dbReference type="Pfam" id="PF00106">
    <property type="entry name" value="adh_short"/>
    <property type="match status" value="1"/>
</dbReference>
<dbReference type="InterPro" id="IPR051911">
    <property type="entry name" value="SDR_oxidoreductase"/>
</dbReference>
<keyword evidence="4" id="KW-0732">Signal</keyword>
<protein>
    <submittedName>
        <fullName evidence="5">Uncharacterized protein</fullName>
    </submittedName>
</protein>
<dbReference type="InterPro" id="IPR036291">
    <property type="entry name" value="NAD(P)-bd_dom_sf"/>
</dbReference>
<dbReference type="PRINTS" id="PR00081">
    <property type="entry name" value="GDHRDH"/>
</dbReference>
<sequence>MAPLTWFITGGSAGLGLALAKAALSKGDKVIVTSRSANKLSAIAAEGAIPVALDINGSAEAIDAVILDVIEKYGQIDVLVNNAGYGEMGTFEEIELSAIEQQFQTNFYGPVKVMKAFLPHMRSKRSGLVLNIGSVSAALPSPSMGIYGASKAALRRVSLSIDAEVKQFGVRVLVVEPGAFRTSITDDYYSSAFKLPAKYKDYDALRVEAEKLVAHLANAKGNPAVFGEILTNLAHHEKEFKEELPSILSLGINCYSIKQHILNNQLKELETFKEVSISTDTL</sequence>
<evidence type="ECO:0000256" key="4">
    <source>
        <dbReference type="SAM" id="SignalP"/>
    </source>
</evidence>
<keyword evidence="2" id="KW-0560">Oxidoreductase</keyword>
<feature type="chain" id="PRO_5043484386" evidence="4">
    <location>
        <begin position="19"/>
        <end position="282"/>
    </location>
</feature>
<dbReference type="RefSeq" id="XP_064853832.1">
    <property type="nucleotide sequence ID" value="XM_064997760.1"/>
</dbReference>